<dbReference type="AlphaFoldDB" id="A0A428UHQ8"/>
<evidence type="ECO:0000256" key="1">
    <source>
        <dbReference type="SAM" id="MobiDB-lite"/>
    </source>
</evidence>
<feature type="region of interest" description="Disordered" evidence="1">
    <location>
        <begin position="1"/>
        <end position="57"/>
    </location>
</feature>
<feature type="compositionally biased region" description="Polar residues" evidence="1">
    <location>
        <begin position="18"/>
        <end position="31"/>
    </location>
</feature>
<reference evidence="2 3" key="1">
    <citation type="submission" date="2017-06" db="EMBL/GenBank/DDBJ databases">
        <title>Cmopartive genomic analysis of Ambrosia Fusariam Clade fungi.</title>
        <authorList>
            <person name="Stajich J.E."/>
            <person name="Carrillo J."/>
            <person name="Kijimoto T."/>
            <person name="Eskalen A."/>
            <person name="O'Donnell K."/>
            <person name="Kasson M."/>
        </authorList>
    </citation>
    <scope>NUCLEOTIDE SEQUENCE [LARGE SCALE GENOMIC DNA]</scope>
    <source>
        <strain evidence="2 3">NRRL 20438</strain>
    </source>
</reference>
<protein>
    <submittedName>
        <fullName evidence="2">Uncharacterized protein</fullName>
    </submittedName>
</protein>
<proteinExistence type="predicted"/>
<sequence>MSDDNQPQPDWSKVPLSDQFTWTDATSTNGQPFKIGTPKDAVTSTSHETPADNLSVASNKTPFDIKVNWPAEPPPGGFIRFKKPTPEETAITGITGWNLNSSPFAYNELSFTCNTSYHYHFYDKSGDCYGNNVFWPRDGTIHSISYFSRGPDIVRVTGK</sequence>
<comment type="caution">
    <text evidence="2">The sequence shown here is derived from an EMBL/GenBank/DDBJ whole genome shotgun (WGS) entry which is preliminary data.</text>
</comment>
<keyword evidence="3" id="KW-1185">Reference proteome</keyword>
<dbReference type="EMBL" id="NIZV01000060">
    <property type="protein sequence ID" value="RSM13820.1"/>
    <property type="molecule type" value="Genomic_DNA"/>
</dbReference>
<name>A0A428UHQ8_9HYPO</name>
<gene>
    <name evidence="2" type="ORF">CDV31_005690</name>
</gene>
<evidence type="ECO:0000313" key="3">
    <source>
        <dbReference type="Proteomes" id="UP000288429"/>
    </source>
</evidence>
<organism evidence="2 3">
    <name type="scientific">Fusarium ambrosium</name>
    <dbReference type="NCBI Taxonomy" id="131363"/>
    <lineage>
        <taxon>Eukaryota</taxon>
        <taxon>Fungi</taxon>
        <taxon>Dikarya</taxon>
        <taxon>Ascomycota</taxon>
        <taxon>Pezizomycotina</taxon>
        <taxon>Sordariomycetes</taxon>
        <taxon>Hypocreomycetidae</taxon>
        <taxon>Hypocreales</taxon>
        <taxon>Nectriaceae</taxon>
        <taxon>Fusarium</taxon>
        <taxon>Fusarium solani species complex</taxon>
    </lineage>
</organism>
<dbReference type="Proteomes" id="UP000288429">
    <property type="component" value="Unassembled WGS sequence"/>
</dbReference>
<accession>A0A428UHQ8</accession>
<evidence type="ECO:0000313" key="2">
    <source>
        <dbReference type="EMBL" id="RSM13820.1"/>
    </source>
</evidence>